<comment type="caution">
    <text evidence="2">The sequence shown here is derived from an EMBL/GenBank/DDBJ whole genome shotgun (WGS) entry which is preliminary data.</text>
</comment>
<feature type="compositionally biased region" description="Gly residues" evidence="1">
    <location>
        <begin position="61"/>
        <end position="70"/>
    </location>
</feature>
<sequence length="70" mass="7563">MRIVLIRIDSSRIPTRSGEQQTPVVVRNKTSVKEKPYVVRGNLRPGGKTGGGREDIRSASYGGGGEAIPR</sequence>
<protein>
    <submittedName>
        <fullName evidence="2">Uncharacterized protein</fullName>
    </submittedName>
</protein>
<dbReference type="Proteomes" id="UP000215914">
    <property type="component" value="Unassembled WGS sequence"/>
</dbReference>
<feature type="region of interest" description="Disordered" evidence="1">
    <location>
        <begin position="40"/>
        <end position="70"/>
    </location>
</feature>
<name>A0A9K3DG53_HELAN</name>
<dbReference type="AlphaFoldDB" id="A0A9K3DG53"/>
<accession>A0A9K3DG53</accession>
<evidence type="ECO:0000256" key="1">
    <source>
        <dbReference type="SAM" id="MobiDB-lite"/>
    </source>
</evidence>
<keyword evidence="3" id="KW-1185">Reference proteome</keyword>
<gene>
    <name evidence="2" type="ORF">HanXRQr2_Chr17g0782341</name>
</gene>
<organism evidence="2 3">
    <name type="scientific">Helianthus annuus</name>
    <name type="common">Common sunflower</name>
    <dbReference type="NCBI Taxonomy" id="4232"/>
    <lineage>
        <taxon>Eukaryota</taxon>
        <taxon>Viridiplantae</taxon>
        <taxon>Streptophyta</taxon>
        <taxon>Embryophyta</taxon>
        <taxon>Tracheophyta</taxon>
        <taxon>Spermatophyta</taxon>
        <taxon>Magnoliopsida</taxon>
        <taxon>eudicotyledons</taxon>
        <taxon>Gunneridae</taxon>
        <taxon>Pentapetalae</taxon>
        <taxon>asterids</taxon>
        <taxon>campanulids</taxon>
        <taxon>Asterales</taxon>
        <taxon>Asteraceae</taxon>
        <taxon>Asteroideae</taxon>
        <taxon>Heliantheae alliance</taxon>
        <taxon>Heliantheae</taxon>
        <taxon>Helianthus</taxon>
    </lineage>
</organism>
<reference evidence="2" key="2">
    <citation type="submission" date="2020-06" db="EMBL/GenBank/DDBJ databases">
        <title>Helianthus annuus Genome sequencing and assembly Release 2.</title>
        <authorList>
            <person name="Gouzy J."/>
            <person name="Langlade N."/>
            <person name="Munos S."/>
        </authorList>
    </citation>
    <scope>NUCLEOTIDE SEQUENCE</scope>
    <source>
        <tissue evidence="2">Leaves</tissue>
    </source>
</reference>
<proteinExistence type="predicted"/>
<reference evidence="2" key="1">
    <citation type="journal article" date="2017" name="Nature">
        <title>The sunflower genome provides insights into oil metabolism, flowering and Asterid evolution.</title>
        <authorList>
            <person name="Badouin H."/>
            <person name="Gouzy J."/>
            <person name="Grassa C.J."/>
            <person name="Murat F."/>
            <person name="Staton S.E."/>
            <person name="Cottret L."/>
            <person name="Lelandais-Briere C."/>
            <person name="Owens G.L."/>
            <person name="Carrere S."/>
            <person name="Mayjonade B."/>
            <person name="Legrand L."/>
            <person name="Gill N."/>
            <person name="Kane N.C."/>
            <person name="Bowers J.E."/>
            <person name="Hubner S."/>
            <person name="Bellec A."/>
            <person name="Berard A."/>
            <person name="Berges H."/>
            <person name="Blanchet N."/>
            <person name="Boniface M.C."/>
            <person name="Brunel D."/>
            <person name="Catrice O."/>
            <person name="Chaidir N."/>
            <person name="Claudel C."/>
            <person name="Donnadieu C."/>
            <person name="Faraut T."/>
            <person name="Fievet G."/>
            <person name="Helmstetter N."/>
            <person name="King M."/>
            <person name="Knapp S.J."/>
            <person name="Lai Z."/>
            <person name="Le Paslier M.C."/>
            <person name="Lippi Y."/>
            <person name="Lorenzon L."/>
            <person name="Mandel J.R."/>
            <person name="Marage G."/>
            <person name="Marchand G."/>
            <person name="Marquand E."/>
            <person name="Bret-Mestries E."/>
            <person name="Morien E."/>
            <person name="Nambeesan S."/>
            <person name="Nguyen T."/>
            <person name="Pegot-Espagnet P."/>
            <person name="Pouilly N."/>
            <person name="Raftis F."/>
            <person name="Sallet E."/>
            <person name="Schiex T."/>
            <person name="Thomas J."/>
            <person name="Vandecasteele C."/>
            <person name="Vares D."/>
            <person name="Vear F."/>
            <person name="Vautrin S."/>
            <person name="Crespi M."/>
            <person name="Mangin B."/>
            <person name="Burke J.M."/>
            <person name="Salse J."/>
            <person name="Munos S."/>
            <person name="Vincourt P."/>
            <person name="Rieseberg L.H."/>
            <person name="Langlade N.B."/>
        </authorList>
    </citation>
    <scope>NUCLEOTIDE SEQUENCE</scope>
    <source>
        <tissue evidence="2">Leaves</tissue>
    </source>
</reference>
<dbReference type="Gramene" id="mRNA:HanXRQr2_Chr17g0782341">
    <property type="protein sequence ID" value="mRNA:HanXRQr2_Chr17g0782341"/>
    <property type="gene ID" value="HanXRQr2_Chr17g0782341"/>
</dbReference>
<evidence type="ECO:0000313" key="3">
    <source>
        <dbReference type="Proteomes" id="UP000215914"/>
    </source>
</evidence>
<dbReference type="EMBL" id="MNCJ02000332">
    <property type="protein sequence ID" value="KAF5753638.1"/>
    <property type="molecule type" value="Genomic_DNA"/>
</dbReference>
<evidence type="ECO:0000313" key="2">
    <source>
        <dbReference type="EMBL" id="KAF5753638.1"/>
    </source>
</evidence>